<dbReference type="PANTHER" id="PTHR30344:SF1">
    <property type="entry name" value="6-PHOSPHOGLUCONOLACTONASE"/>
    <property type="match status" value="1"/>
</dbReference>
<dbReference type="InterPro" id="IPR011048">
    <property type="entry name" value="Haem_d1_sf"/>
</dbReference>
<proteinExistence type="inferred from homology"/>
<dbReference type="EMBL" id="FMYF01000003">
    <property type="protein sequence ID" value="SDB81704.1"/>
    <property type="molecule type" value="Genomic_DNA"/>
</dbReference>
<evidence type="ECO:0000256" key="1">
    <source>
        <dbReference type="ARBA" id="ARBA00005564"/>
    </source>
</evidence>
<dbReference type="Pfam" id="PF10282">
    <property type="entry name" value="Lactonase"/>
    <property type="match status" value="1"/>
</dbReference>
<dbReference type="Proteomes" id="UP000199086">
    <property type="component" value="Unassembled WGS sequence"/>
</dbReference>
<dbReference type="Gene3D" id="2.130.10.10">
    <property type="entry name" value="YVTN repeat-like/Quinoprotein amine dehydrogenase"/>
    <property type="match status" value="1"/>
</dbReference>
<organism evidence="2 3">
    <name type="scientific">Raineyella antarctica</name>
    <dbReference type="NCBI Taxonomy" id="1577474"/>
    <lineage>
        <taxon>Bacteria</taxon>
        <taxon>Bacillati</taxon>
        <taxon>Actinomycetota</taxon>
        <taxon>Actinomycetes</taxon>
        <taxon>Propionibacteriales</taxon>
        <taxon>Propionibacteriaceae</taxon>
        <taxon>Raineyella</taxon>
    </lineage>
</organism>
<comment type="similarity">
    <text evidence="1">Belongs to the cycloisomerase 2 family.</text>
</comment>
<evidence type="ECO:0000313" key="2">
    <source>
        <dbReference type="EMBL" id="SDB81704.1"/>
    </source>
</evidence>
<dbReference type="SUPFAM" id="SSF51004">
    <property type="entry name" value="C-terminal (heme d1) domain of cytochrome cd1-nitrite reductase"/>
    <property type="match status" value="1"/>
</dbReference>
<dbReference type="InterPro" id="IPR050282">
    <property type="entry name" value="Cycloisomerase_2"/>
</dbReference>
<dbReference type="PANTHER" id="PTHR30344">
    <property type="entry name" value="6-PHOSPHOGLUCONOLACTONASE-RELATED"/>
    <property type="match status" value="1"/>
</dbReference>
<protein>
    <submittedName>
        <fullName evidence="2">6-phosphogluconolactonase</fullName>
    </submittedName>
</protein>
<evidence type="ECO:0000313" key="3">
    <source>
        <dbReference type="Proteomes" id="UP000199086"/>
    </source>
</evidence>
<accession>A0A1G6GIC4</accession>
<dbReference type="AlphaFoldDB" id="A0A1G6GIC4"/>
<name>A0A1G6GIC4_9ACTN</name>
<dbReference type="OrthoDB" id="3725564at2"/>
<gene>
    <name evidence="2" type="ORF">GA0111570_103329</name>
</gene>
<dbReference type="GO" id="GO:0005829">
    <property type="term" value="C:cytosol"/>
    <property type="evidence" value="ECO:0007669"/>
    <property type="project" value="TreeGrafter"/>
</dbReference>
<keyword evidence="3" id="KW-1185">Reference proteome</keyword>
<dbReference type="RefSeq" id="WP_092608026.1">
    <property type="nucleotide sequence ID" value="NZ_FMYF01000003.1"/>
</dbReference>
<dbReference type="GO" id="GO:0017057">
    <property type="term" value="F:6-phosphogluconolactonase activity"/>
    <property type="evidence" value="ECO:0007669"/>
    <property type="project" value="TreeGrafter"/>
</dbReference>
<dbReference type="InterPro" id="IPR019405">
    <property type="entry name" value="Lactonase_7-beta_prop"/>
</dbReference>
<dbReference type="InterPro" id="IPR015943">
    <property type="entry name" value="WD40/YVTN_repeat-like_dom_sf"/>
</dbReference>
<dbReference type="STRING" id="1577474.GA0111570_103329"/>
<reference evidence="2 3" key="1">
    <citation type="submission" date="2016-06" db="EMBL/GenBank/DDBJ databases">
        <authorList>
            <person name="Olsen C.W."/>
            <person name="Carey S."/>
            <person name="Hinshaw L."/>
            <person name="Karasin A.I."/>
        </authorList>
    </citation>
    <scope>NUCLEOTIDE SEQUENCE [LARGE SCALE GENOMIC DNA]</scope>
    <source>
        <strain evidence="2 3">LZ-22</strain>
    </source>
</reference>
<sequence length="344" mass="35808">MSHGALVLVTNPGESAIATYGLEGATLEPLAVTGGLPGTGTFAIDEQRDLVYAGVKGEPAGIQTLALDRASGVLTPLSRLDVESSMTYLALAARGRLLLGASYGGGFGAVWPVDETGRLGDPVARIAFPNLHCVVATDRHAYFVSLGADLIAQYALADDGTLTPLDPPTVAAPAGSGPRHLVLSPDGSNAYLLTEFSGEAIHFTRDVASGVLTRAESVPGYDTTRGLGHSVFGADPLEHHYIWGADLHLTPDGRRLVCSERTESTLTTLDVAGDGTLLDQLAVNETERQPRGFALSADGGLVIAVGERSTRIALSRLEEDGSLTPLTSSSTGTGANWVRVIPRD</sequence>